<dbReference type="PANTHER" id="PTHR43133">
    <property type="entry name" value="RNA POLYMERASE ECF-TYPE SIGMA FACTO"/>
    <property type="match status" value="1"/>
</dbReference>
<evidence type="ECO:0000259" key="5">
    <source>
        <dbReference type="Pfam" id="PF04542"/>
    </source>
</evidence>
<dbReference type="AlphaFoldDB" id="A0A5R9F250"/>
<feature type="domain" description="RNA polymerase sigma factor 70 region 4 type 2" evidence="6">
    <location>
        <begin position="126"/>
        <end position="178"/>
    </location>
</feature>
<sequence>MDNLQRIDYLLHTNALDEMGKNELISILLDEYGSKIVRLAYIYVKDQGKAEDIAQEVFLKCYEKLDQYRQEASIETWLSKIAINICRDYLRSGWFKYFARGVIDTFPYLKHKETPELKLIEQMENEKLMQAVFSLPQKYREVIILHYYMEYSTKQIGDLLAIKSVSVRSRLARAREKLQKKLETGEGS</sequence>
<dbReference type="Pfam" id="PF08281">
    <property type="entry name" value="Sigma70_r4_2"/>
    <property type="match status" value="1"/>
</dbReference>
<dbReference type="Pfam" id="PF04542">
    <property type="entry name" value="Sigma70_r2"/>
    <property type="match status" value="1"/>
</dbReference>
<dbReference type="PANTHER" id="PTHR43133:SF60">
    <property type="entry name" value="RNA POLYMERASE SIGMA FACTOR SIGV"/>
    <property type="match status" value="1"/>
</dbReference>
<dbReference type="InterPro" id="IPR013325">
    <property type="entry name" value="RNA_pol_sigma_r2"/>
</dbReference>
<dbReference type="InterPro" id="IPR039425">
    <property type="entry name" value="RNA_pol_sigma-70-like"/>
</dbReference>
<evidence type="ECO:0000256" key="2">
    <source>
        <dbReference type="ARBA" id="ARBA00023015"/>
    </source>
</evidence>
<dbReference type="GO" id="GO:0006352">
    <property type="term" value="P:DNA-templated transcription initiation"/>
    <property type="evidence" value="ECO:0007669"/>
    <property type="project" value="InterPro"/>
</dbReference>
<name>A0A5R9F250_9BACL</name>
<keyword evidence="3" id="KW-0731">Sigma factor</keyword>
<protein>
    <submittedName>
        <fullName evidence="7">Sigma-70 family RNA polymerase sigma factor</fullName>
    </submittedName>
</protein>
<feature type="domain" description="RNA polymerase sigma-70 region 2" evidence="5">
    <location>
        <begin position="29"/>
        <end position="94"/>
    </location>
</feature>
<comment type="similarity">
    <text evidence="1">Belongs to the sigma-70 factor family. ECF subfamily.</text>
</comment>
<dbReference type="CDD" id="cd06171">
    <property type="entry name" value="Sigma70_r4"/>
    <property type="match status" value="1"/>
</dbReference>
<evidence type="ECO:0000256" key="1">
    <source>
        <dbReference type="ARBA" id="ARBA00010641"/>
    </source>
</evidence>
<dbReference type="RefSeq" id="WP_138126551.1">
    <property type="nucleotide sequence ID" value="NZ_SWLG01000007.1"/>
</dbReference>
<dbReference type="Gene3D" id="1.10.1740.10">
    <property type="match status" value="1"/>
</dbReference>
<gene>
    <name evidence="7" type="ORF">FCL54_11525</name>
</gene>
<dbReference type="InterPro" id="IPR014284">
    <property type="entry name" value="RNA_pol_sigma-70_dom"/>
</dbReference>
<dbReference type="Proteomes" id="UP000308230">
    <property type="component" value="Unassembled WGS sequence"/>
</dbReference>
<dbReference type="SUPFAM" id="SSF88659">
    <property type="entry name" value="Sigma3 and sigma4 domains of RNA polymerase sigma factors"/>
    <property type="match status" value="1"/>
</dbReference>
<evidence type="ECO:0000256" key="3">
    <source>
        <dbReference type="ARBA" id="ARBA00023082"/>
    </source>
</evidence>
<organism evidence="7 8">
    <name type="scientific">Exobacillus caeni</name>
    <dbReference type="NCBI Taxonomy" id="2574798"/>
    <lineage>
        <taxon>Bacteria</taxon>
        <taxon>Bacillati</taxon>
        <taxon>Bacillota</taxon>
        <taxon>Bacilli</taxon>
        <taxon>Bacillales</taxon>
        <taxon>Guptibacillaceae</taxon>
        <taxon>Exobacillus</taxon>
    </lineage>
</organism>
<evidence type="ECO:0000259" key="6">
    <source>
        <dbReference type="Pfam" id="PF08281"/>
    </source>
</evidence>
<reference evidence="7 8" key="1">
    <citation type="submission" date="2019-04" db="EMBL/GenBank/DDBJ databases">
        <title>Bacillus caeni sp. nov., a bacterium isolated from mangrove sediment.</title>
        <authorList>
            <person name="Huang H."/>
            <person name="Mo K."/>
            <person name="Hu Y."/>
        </authorList>
    </citation>
    <scope>NUCLEOTIDE SEQUENCE [LARGE SCALE GENOMIC DNA]</scope>
    <source>
        <strain evidence="7 8">HB172195</strain>
    </source>
</reference>
<evidence type="ECO:0000313" key="7">
    <source>
        <dbReference type="EMBL" id="TLS37151.1"/>
    </source>
</evidence>
<dbReference type="OrthoDB" id="9794508at2"/>
<dbReference type="Gene3D" id="1.10.10.10">
    <property type="entry name" value="Winged helix-like DNA-binding domain superfamily/Winged helix DNA-binding domain"/>
    <property type="match status" value="1"/>
</dbReference>
<dbReference type="SUPFAM" id="SSF88946">
    <property type="entry name" value="Sigma2 domain of RNA polymerase sigma factors"/>
    <property type="match status" value="1"/>
</dbReference>
<proteinExistence type="inferred from homology"/>
<dbReference type="GO" id="GO:0016987">
    <property type="term" value="F:sigma factor activity"/>
    <property type="evidence" value="ECO:0007669"/>
    <property type="project" value="UniProtKB-KW"/>
</dbReference>
<dbReference type="InterPro" id="IPR007627">
    <property type="entry name" value="RNA_pol_sigma70_r2"/>
</dbReference>
<dbReference type="InterPro" id="IPR036388">
    <property type="entry name" value="WH-like_DNA-bd_sf"/>
</dbReference>
<dbReference type="GO" id="GO:0003677">
    <property type="term" value="F:DNA binding"/>
    <property type="evidence" value="ECO:0007669"/>
    <property type="project" value="InterPro"/>
</dbReference>
<keyword evidence="2" id="KW-0805">Transcription regulation</keyword>
<dbReference type="InterPro" id="IPR013249">
    <property type="entry name" value="RNA_pol_sigma70_r4_t2"/>
</dbReference>
<dbReference type="InterPro" id="IPR013324">
    <property type="entry name" value="RNA_pol_sigma_r3/r4-like"/>
</dbReference>
<dbReference type="NCBIfam" id="TIGR02937">
    <property type="entry name" value="sigma70-ECF"/>
    <property type="match status" value="1"/>
</dbReference>
<comment type="caution">
    <text evidence="7">The sequence shown here is derived from an EMBL/GenBank/DDBJ whole genome shotgun (WGS) entry which is preliminary data.</text>
</comment>
<keyword evidence="8" id="KW-1185">Reference proteome</keyword>
<keyword evidence="4" id="KW-0804">Transcription</keyword>
<dbReference type="EMBL" id="SWLG01000007">
    <property type="protein sequence ID" value="TLS37151.1"/>
    <property type="molecule type" value="Genomic_DNA"/>
</dbReference>
<evidence type="ECO:0000313" key="8">
    <source>
        <dbReference type="Proteomes" id="UP000308230"/>
    </source>
</evidence>
<evidence type="ECO:0000256" key="4">
    <source>
        <dbReference type="ARBA" id="ARBA00023163"/>
    </source>
</evidence>
<accession>A0A5R9F250</accession>